<sequence>MVCKVKDLKTNKETIRDDISDPDWQPLANNVRTKPPENTVFVVIDVRDKQGAIFVHESGTDEYVGGVGTDEQGNVVMIPWNHNWYYYTIGALQIGQIKKAV</sequence>
<evidence type="ECO:0000313" key="1">
    <source>
        <dbReference type="EMBL" id="QSS66000.1"/>
    </source>
</evidence>
<dbReference type="Proteomes" id="UP000663671">
    <property type="component" value="Chromosome 3"/>
</dbReference>
<organism evidence="1 2">
    <name type="scientific">Ajellomyces capsulatus</name>
    <name type="common">Darling's disease fungus</name>
    <name type="synonym">Histoplasma capsulatum</name>
    <dbReference type="NCBI Taxonomy" id="5037"/>
    <lineage>
        <taxon>Eukaryota</taxon>
        <taxon>Fungi</taxon>
        <taxon>Dikarya</taxon>
        <taxon>Ascomycota</taxon>
        <taxon>Pezizomycotina</taxon>
        <taxon>Eurotiomycetes</taxon>
        <taxon>Eurotiomycetidae</taxon>
        <taxon>Onygenales</taxon>
        <taxon>Ajellomycetaceae</taxon>
        <taxon>Histoplasma</taxon>
    </lineage>
</organism>
<name>A0A8A1MLG5_AJECA</name>
<proteinExistence type="predicted"/>
<dbReference type="VEuPathDB" id="FungiDB:I7I51_06851"/>
<dbReference type="EMBL" id="CP069115">
    <property type="protein sequence ID" value="QSS66000.1"/>
    <property type="molecule type" value="Genomic_DNA"/>
</dbReference>
<dbReference type="AlphaFoldDB" id="A0A8A1MLG5"/>
<evidence type="ECO:0000313" key="2">
    <source>
        <dbReference type="Proteomes" id="UP000663671"/>
    </source>
</evidence>
<reference evidence="1" key="1">
    <citation type="submission" date="2021-01" db="EMBL/GenBank/DDBJ databases">
        <title>Chromosome-level genome assembly of a human fungal pathogen reveals clustering of transcriptionally co-regulated genes.</title>
        <authorList>
            <person name="Voorhies M."/>
            <person name="Cohen S."/>
            <person name="Shea T.P."/>
            <person name="Petrus S."/>
            <person name="Munoz J.F."/>
            <person name="Poplawski S."/>
            <person name="Goldman W.E."/>
            <person name="Michael T."/>
            <person name="Cuomo C.A."/>
            <person name="Sil A."/>
            <person name="Beyhan S."/>
        </authorList>
    </citation>
    <scope>NUCLEOTIDE SEQUENCE</scope>
    <source>
        <strain evidence="1">WU24</strain>
    </source>
</reference>
<protein>
    <submittedName>
        <fullName evidence="1">Uncharacterized protein</fullName>
    </submittedName>
</protein>
<gene>
    <name evidence="1" type="ORF">I7I51_06851</name>
</gene>
<dbReference type="OrthoDB" id="5228066at2759"/>
<accession>A0A8A1MLG5</accession>